<keyword evidence="15" id="KW-1185">Reference proteome</keyword>
<dbReference type="PANTHER" id="PTHR30069">
    <property type="entry name" value="TONB-DEPENDENT OUTER MEMBRANE RECEPTOR"/>
    <property type="match status" value="1"/>
</dbReference>
<dbReference type="Gene3D" id="2.60.40.1120">
    <property type="entry name" value="Carboxypeptidase-like, regulatory domain"/>
    <property type="match status" value="1"/>
</dbReference>
<evidence type="ECO:0000313" key="15">
    <source>
        <dbReference type="Proteomes" id="UP001597511"/>
    </source>
</evidence>
<dbReference type="Proteomes" id="UP001597511">
    <property type="component" value="Unassembled WGS sequence"/>
</dbReference>
<accession>A0ABW6A360</accession>
<dbReference type="InterPro" id="IPR036942">
    <property type="entry name" value="Beta-barrel_TonB_sf"/>
</dbReference>
<keyword evidence="9" id="KW-0998">Cell outer membrane</keyword>
<keyword evidence="3" id="KW-1134">Transmembrane beta strand</keyword>
<sequence length="991" mass="107845">MRKSACLLVVMIAACLFSLTTFAQTSVSGTVKNNTTGEVVPAVSVTVKGTTQGTFTDQDGNFTLKVAKLPVTLVFSSVGYDSYETTVSNASASVEVSFKPNPLMGQEVVVSANRTPQRILESPVTVERMSNSTIRNVAAPNYYDAIANLKGVDMHTASLTFRTVTTRGFVSSGNTKLNQLVDGMDNQAPGLNFAVGNIIGPNELDVDNVELLAGASSALYGSGGINGTLLINSKNPFKYQGLSFNIKQGVNHVDGKQRDPAPYYDWSLRWAKAFNDKFAFKISASMVSAQDWQADDYRNKQQIGVLSKVTGGNRGNDPNFNGVNIYGDEASANMLAFANVFSNTVRSNPLSLAFANAASGGATTNLAAVANGFLGNNPSQAQIGAFLGNVQTFLASPQVVGSTTAEQRAAYLAAIQGFVPINLGINNGTISNQNVSRTGYNERDLVDYNTLNVKLNGSLHYKITPDIEASWHTYFGTGTTVYTGADRYSLRNLKMSQHKLEFKGKSWMVRGYTTQEDAGASYNATALGAYINDSWKANNTWFTQYVATFSENRRQGGAAISDITAHANARAAADQGRLVPGTPAFDAAKAKVMATPIVDGGALFLDKSDLYAAEGQLNISDAFNFSDKVEIIAGVQWRQFVMNSKGTLFADTLGILKINETGGYLQIKKSFFDEFLTVTASGRFDKQTNFDGRFTPRVTGVFKVAKDNNVRVSYQTAYRFPTNQNQYISLITGSGTLIGCLPEFQSYYKLNSTLPGYTAESILAYRNSGSAGNTGLLERAEYREVKPETVNSYEIGYKGVLGGRLLIDAYAYYSQYKNMLGAVALGQTKTGNEAELFNPLTTTNISYTQNSSQNINVTGWGIGAEYKFGKSYFIYGNVYSDVIGDLPEDYVSFFNAPKYRFNIGLRNENFYKNVGFNVVVKYQGNNYYEGTFVSGTLPYFTWVDAQVTYKVPKTKSTFRIGGTNIGNNYYRTGFGSPYVGGLYYVSYGFNL</sequence>
<keyword evidence="2" id="KW-0813">Transport</keyword>
<keyword evidence="7 10" id="KW-0472">Membrane</keyword>
<feature type="chain" id="PRO_5046755336" evidence="11">
    <location>
        <begin position="24"/>
        <end position="991"/>
    </location>
</feature>
<evidence type="ECO:0000259" key="13">
    <source>
        <dbReference type="Pfam" id="PF07715"/>
    </source>
</evidence>
<feature type="signal peptide" evidence="11">
    <location>
        <begin position="1"/>
        <end position="23"/>
    </location>
</feature>
<dbReference type="SUPFAM" id="SSF49464">
    <property type="entry name" value="Carboxypeptidase regulatory domain-like"/>
    <property type="match status" value="1"/>
</dbReference>
<evidence type="ECO:0000256" key="4">
    <source>
        <dbReference type="ARBA" id="ARBA00022692"/>
    </source>
</evidence>
<reference evidence="15" key="1">
    <citation type="journal article" date="2019" name="Int. J. Syst. Evol. Microbiol.">
        <title>The Global Catalogue of Microorganisms (GCM) 10K type strain sequencing project: providing services to taxonomists for standard genome sequencing and annotation.</title>
        <authorList>
            <consortium name="The Broad Institute Genomics Platform"/>
            <consortium name="The Broad Institute Genome Sequencing Center for Infectious Disease"/>
            <person name="Wu L."/>
            <person name="Ma J."/>
        </authorList>
    </citation>
    <scope>NUCLEOTIDE SEQUENCE [LARGE SCALE GENOMIC DNA]</scope>
    <source>
        <strain evidence="15">KCTC 23299</strain>
    </source>
</reference>
<dbReference type="RefSeq" id="WP_386097149.1">
    <property type="nucleotide sequence ID" value="NZ_JBHUOZ010000001.1"/>
</dbReference>
<evidence type="ECO:0000256" key="2">
    <source>
        <dbReference type="ARBA" id="ARBA00022448"/>
    </source>
</evidence>
<evidence type="ECO:0000256" key="6">
    <source>
        <dbReference type="ARBA" id="ARBA00023077"/>
    </source>
</evidence>
<evidence type="ECO:0000313" key="14">
    <source>
        <dbReference type="EMBL" id="MFD2919702.1"/>
    </source>
</evidence>
<organism evidence="14 15">
    <name type="scientific">Terrimonas rubra</name>
    <dbReference type="NCBI Taxonomy" id="1035890"/>
    <lineage>
        <taxon>Bacteria</taxon>
        <taxon>Pseudomonadati</taxon>
        <taxon>Bacteroidota</taxon>
        <taxon>Chitinophagia</taxon>
        <taxon>Chitinophagales</taxon>
        <taxon>Chitinophagaceae</taxon>
        <taxon>Terrimonas</taxon>
    </lineage>
</organism>
<feature type="domain" description="TonB-dependent receptor-like beta-barrel" evidence="12">
    <location>
        <begin position="532"/>
        <end position="965"/>
    </location>
</feature>
<evidence type="ECO:0000259" key="12">
    <source>
        <dbReference type="Pfam" id="PF00593"/>
    </source>
</evidence>
<evidence type="ECO:0000256" key="5">
    <source>
        <dbReference type="ARBA" id="ARBA00022729"/>
    </source>
</evidence>
<evidence type="ECO:0000256" key="10">
    <source>
        <dbReference type="RuleBase" id="RU003357"/>
    </source>
</evidence>
<evidence type="ECO:0000256" key="9">
    <source>
        <dbReference type="ARBA" id="ARBA00023237"/>
    </source>
</evidence>
<dbReference type="Pfam" id="PF00593">
    <property type="entry name" value="TonB_dep_Rec_b-barrel"/>
    <property type="match status" value="1"/>
</dbReference>
<dbReference type="PANTHER" id="PTHR30069:SF29">
    <property type="entry name" value="HEMOGLOBIN AND HEMOGLOBIN-HAPTOGLOBIN-BINDING PROTEIN 1-RELATED"/>
    <property type="match status" value="1"/>
</dbReference>
<dbReference type="InterPro" id="IPR008969">
    <property type="entry name" value="CarboxyPept-like_regulatory"/>
</dbReference>
<dbReference type="Pfam" id="PF13715">
    <property type="entry name" value="CarbopepD_reg_2"/>
    <property type="match status" value="1"/>
</dbReference>
<dbReference type="PROSITE" id="PS51257">
    <property type="entry name" value="PROKAR_LIPOPROTEIN"/>
    <property type="match status" value="1"/>
</dbReference>
<comment type="caution">
    <text evidence="14">The sequence shown here is derived from an EMBL/GenBank/DDBJ whole genome shotgun (WGS) entry which is preliminary data.</text>
</comment>
<keyword evidence="4" id="KW-0812">Transmembrane</keyword>
<evidence type="ECO:0000256" key="7">
    <source>
        <dbReference type="ARBA" id="ARBA00023136"/>
    </source>
</evidence>
<dbReference type="Pfam" id="PF07715">
    <property type="entry name" value="Plug"/>
    <property type="match status" value="1"/>
</dbReference>
<dbReference type="InterPro" id="IPR012910">
    <property type="entry name" value="Plug_dom"/>
</dbReference>
<evidence type="ECO:0000256" key="11">
    <source>
        <dbReference type="SAM" id="SignalP"/>
    </source>
</evidence>
<dbReference type="EMBL" id="JBHUOZ010000001">
    <property type="protein sequence ID" value="MFD2919702.1"/>
    <property type="molecule type" value="Genomic_DNA"/>
</dbReference>
<comment type="subcellular location">
    <subcellularLocation>
        <location evidence="1">Cell outer membrane</location>
        <topology evidence="1">Multi-pass membrane protein</topology>
    </subcellularLocation>
</comment>
<feature type="domain" description="TonB-dependent receptor plug" evidence="13">
    <location>
        <begin position="120"/>
        <end position="228"/>
    </location>
</feature>
<dbReference type="InterPro" id="IPR039426">
    <property type="entry name" value="TonB-dep_rcpt-like"/>
</dbReference>
<proteinExistence type="inferred from homology"/>
<dbReference type="Gene3D" id="2.40.170.20">
    <property type="entry name" value="TonB-dependent receptor, beta-barrel domain"/>
    <property type="match status" value="1"/>
</dbReference>
<protein>
    <submittedName>
        <fullName evidence="14">TonB-dependent receptor domain-containing protein</fullName>
    </submittedName>
</protein>
<dbReference type="InterPro" id="IPR037066">
    <property type="entry name" value="Plug_dom_sf"/>
</dbReference>
<dbReference type="InterPro" id="IPR000531">
    <property type="entry name" value="Beta-barrel_TonB"/>
</dbReference>
<keyword evidence="8 14" id="KW-0675">Receptor</keyword>
<evidence type="ECO:0000256" key="8">
    <source>
        <dbReference type="ARBA" id="ARBA00023170"/>
    </source>
</evidence>
<keyword evidence="6 10" id="KW-0798">TonB box</keyword>
<gene>
    <name evidence="14" type="ORF">ACFS6H_08300</name>
</gene>
<dbReference type="Gene3D" id="2.170.130.10">
    <property type="entry name" value="TonB-dependent receptor, plug domain"/>
    <property type="match status" value="1"/>
</dbReference>
<evidence type="ECO:0000256" key="1">
    <source>
        <dbReference type="ARBA" id="ARBA00004571"/>
    </source>
</evidence>
<keyword evidence="5 11" id="KW-0732">Signal</keyword>
<comment type="similarity">
    <text evidence="10">Belongs to the TonB-dependent receptor family.</text>
</comment>
<name>A0ABW6A360_9BACT</name>
<evidence type="ECO:0000256" key="3">
    <source>
        <dbReference type="ARBA" id="ARBA00022452"/>
    </source>
</evidence>
<dbReference type="SUPFAM" id="SSF56935">
    <property type="entry name" value="Porins"/>
    <property type="match status" value="1"/>
</dbReference>